<gene>
    <name evidence="2" type="ORF">PCA10_38260</name>
</gene>
<proteinExistence type="predicted"/>
<protein>
    <recommendedName>
        <fullName evidence="4">Serine/threonine protein kinase</fullName>
    </recommendedName>
</protein>
<dbReference type="Gene3D" id="3.40.50.1820">
    <property type="entry name" value="alpha/beta hydrolase"/>
    <property type="match status" value="1"/>
</dbReference>
<dbReference type="AlphaFoldDB" id="S6ATX1"/>
<sequence>MLNSRLAVLLCGLLISAATLAQDVDPASYGFPLENPFEATIVTSPPRLRPELPSRRTITQSDYRLDEQTTREFTPQSNFWAVNRLSYRLARQPHAAPLVFVIAGTGANYSGRTPEFLKRLFYGDGYHVVQLSSPTSYDFMVAASRNATPGISSADAEDLYQVMRAIRAQHPDLPVTEFHMVGYSLGGLNAAFISHLDESRRAFNFKKVLLINPPVNLYTSISNLDLLVQAKVNGLKDSTFFDMLLTRLATFFKEQGYIDLNDALIYDFQRSDQRLSDEEMAMLIGSVFRLSVTNLVFTSDALNHRGLVTPANLQINQGTSLTPFMKLALQCNFDCYLHQQVLPFWRARFRNGAQPRDDDVEQLNQQVSLYALESYLRDNRKLGVMHNTDDFILGPGDLGFLRRTFGDRLTLYPRGGHCGNLNYRDNSAAILAFFRDQPPLAQR</sequence>
<feature type="signal peptide" evidence="1">
    <location>
        <begin position="1"/>
        <end position="21"/>
    </location>
</feature>
<dbReference type="GO" id="GO:0016020">
    <property type="term" value="C:membrane"/>
    <property type="evidence" value="ECO:0007669"/>
    <property type="project" value="InterPro"/>
</dbReference>
<dbReference type="InterPro" id="IPR007428">
    <property type="entry name" value="MlaA"/>
</dbReference>
<organism evidence="2 3">
    <name type="scientific">Metapseudomonas resinovorans NBRC 106553</name>
    <dbReference type="NCBI Taxonomy" id="1245471"/>
    <lineage>
        <taxon>Bacteria</taxon>
        <taxon>Pseudomonadati</taxon>
        <taxon>Pseudomonadota</taxon>
        <taxon>Gammaproteobacteria</taxon>
        <taxon>Pseudomonadales</taxon>
        <taxon>Pseudomonadaceae</taxon>
        <taxon>Metapseudomonas</taxon>
    </lineage>
</organism>
<feature type="chain" id="PRO_5004536183" description="Serine/threonine protein kinase" evidence="1">
    <location>
        <begin position="22"/>
        <end position="443"/>
    </location>
</feature>
<dbReference type="PATRIC" id="fig|1245471.3.peg.3867"/>
<dbReference type="OrthoDB" id="7328659at2"/>
<accession>S6ATX1</accession>
<keyword evidence="3" id="KW-1185">Reference proteome</keyword>
<dbReference type="KEGG" id="pre:PCA10_38260"/>
<dbReference type="RefSeq" id="WP_016493695.1">
    <property type="nucleotide sequence ID" value="NC_021499.1"/>
</dbReference>
<dbReference type="HOGENOM" id="CLU_052028_0_0_6"/>
<keyword evidence="1" id="KW-0732">Signal</keyword>
<evidence type="ECO:0000313" key="3">
    <source>
        <dbReference type="Proteomes" id="UP000015503"/>
    </source>
</evidence>
<dbReference type="Proteomes" id="UP000015503">
    <property type="component" value="Chromosome"/>
</dbReference>
<dbReference type="SUPFAM" id="SSF53474">
    <property type="entry name" value="alpha/beta-Hydrolases"/>
    <property type="match status" value="1"/>
</dbReference>
<reference evidence="2 3" key="1">
    <citation type="journal article" date="2013" name="Genome Announc.">
        <title>Complete Genome Sequence of the Carbazole Degrader Pseudomonas resinovorans Strain CA10 (NBRC 106553).</title>
        <authorList>
            <person name="Shintani M."/>
            <person name="Hosoyama A."/>
            <person name="Ohji S."/>
            <person name="Tsuchikane K."/>
            <person name="Takarada H."/>
            <person name="Yamazoe A."/>
            <person name="Fujita N."/>
            <person name="Nojiri H."/>
        </authorList>
    </citation>
    <scope>NUCLEOTIDE SEQUENCE [LARGE SCALE GENOMIC DNA]</scope>
    <source>
        <strain evidence="2 3">NBRC 106553</strain>
    </source>
</reference>
<evidence type="ECO:0008006" key="4">
    <source>
        <dbReference type="Google" id="ProtNLM"/>
    </source>
</evidence>
<dbReference type="STRING" id="1245471.PCA10_38260"/>
<evidence type="ECO:0000256" key="1">
    <source>
        <dbReference type="SAM" id="SignalP"/>
    </source>
</evidence>
<dbReference type="InterPro" id="IPR029058">
    <property type="entry name" value="AB_hydrolase_fold"/>
</dbReference>
<name>S6ATX1_METRE</name>
<dbReference type="eggNOG" id="COG2267">
    <property type="taxonomic scope" value="Bacteria"/>
</dbReference>
<evidence type="ECO:0000313" key="2">
    <source>
        <dbReference type="EMBL" id="BAN49558.1"/>
    </source>
</evidence>
<dbReference type="PANTHER" id="PTHR30035">
    <property type="entry name" value="LIPOPROTEIN VACJ-RELATED"/>
    <property type="match status" value="1"/>
</dbReference>
<dbReference type="EMBL" id="AP013068">
    <property type="protein sequence ID" value="BAN49558.1"/>
    <property type="molecule type" value="Genomic_DNA"/>
</dbReference>
<dbReference type="PANTHER" id="PTHR30035:SF1">
    <property type="entry name" value="AB HYDROLASE-1 DOMAIN-CONTAINING PROTEIN"/>
    <property type="match status" value="1"/>
</dbReference>